<dbReference type="EMBL" id="JARAOO010000007">
    <property type="protein sequence ID" value="KAJ7963189.1"/>
    <property type="molecule type" value="Genomic_DNA"/>
</dbReference>
<dbReference type="InterPro" id="IPR032675">
    <property type="entry name" value="LRR_dom_sf"/>
</dbReference>
<gene>
    <name evidence="2" type="ORF">O6P43_018317</name>
</gene>
<comment type="caution">
    <text evidence="2">The sequence shown here is derived from an EMBL/GenBank/DDBJ whole genome shotgun (WGS) entry which is preliminary data.</text>
</comment>
<evidence type="ECO:0000256" key="1">
    <source>
        <dbReference type="ARBA" id="ARBA00022821"/>
    </source>
</evidence>
<evidence type="ECO:0000313" key="3">
    <source>
        <dbReference type="Proteomes" id="UP001163823"/>
    </source>
</evidence>
<dbReference type="KEGG" id="qsa:O6P43_018317"/>
<dbReference type="AlphaFoldDB" id="A0AAD7LRW3"/>
<dbReference type="PANTHER" id="PTHR36766">
    <property type="entry name" value="PLANT BROAD-SPECTRUM MILDEW RESISTANCE PROTEIN RPW8"/>
    <property type="match status" value="1"/>
</dbReference>
<keyword evidence="3" id="KW-1185">Reference proteome</keyword>
<dbReference type="PANTHER" id="PTHR36766:SF3">
    <property type="entry name" value="RPW8 DOMAIN-CONTAINING PROTEIN"/>
    <property type="match status" value="1"/>
</dbReference>
<dbReference type="Proteomes" id="UP001163823">
    <property type="component" value="Chromosome 7"/>
</dbReference>
<sequence length="199" mass="23107">MRLEKVSIPFLVQLENLRKLSLFMCKVSQAFENYSHQISDSLPNLVGINVDYCSDVVKLPNGLCDILSLRILRITNCHKLSALPEQIGDLENLEELKLNSCTDLEELPDSLGILHKLNNLDICQKSLYPKEMISNVKNWDWFNEEPRKDSEYDDDFEKKGRRGMRRKRKICEDNGDDGELVAIIRKVQRSKVLDKVKRQ</sequence>
<dbReference type="SUPFAM" id="SSF52047">
    <property type="entry name" value="RNI-like"/>
    <property type="match status" value="1"/>
</dbReference>
<reference evidence="2" key="1">
    <citation type="journal article" date="2023" name="Science">
        <title>Elucidation of the pathway for biosynthesis of saponin adjuvants from the soapbark tree.</title>
        <authorList>
            <person name="Reed J."/>
            <person name="Orme A."/>
            <person name="El-Demerdash A."/>
            <person name="Owen C."/>
            <person name="Martin L.B.B."/>
            <person name="Misra R.C."/>
            <person name="Kikuchi S."/>
            <person name="Rejzek M."/>
            <person name="Martin A.C."/>
            <person name="Harkess A."/>
            <person name="Leebens-Mack J."/>
            <person name="Louveau T."/>
            <person name="Stephenson M.J."/>
            <person name="Osbourn A."/>
        </authorList>
    </citation>
    <scope>NUCLEOTIDE SEQUENCE</scope>
    <source>
        <strain evidence="2">S10</strain>
    </source>
</reference>
<name>A0AAD7LRW3_QUISA</name>
<dbReference type="Gene3D" id="3.80.10.10">
    <property type="entry name" value="Ribonuclease Inhibitor"/>
    <property type="match status" value="1"/>
</dbReference>
<accession>A0AAD7LRW3</accession>
<evidence type="ECO:0000313" key="2">
    <source>
        <dbReference type="EMBL" id="KAJ7963189.1"/>
    </source>
</evidence>
<keyword evidence="1" id="KW-0611">Plant defense</keyword>
<dbReference type="GO" id="GO:0006952">
    <property type="term" value="P:defense response"/>
    <property type="evidence" value="ECO:0007669"/>
    <property type="project" value="UniProtKB-KW"/>
</dbReference>
<organism evidence="2 3">
    <name type="scientific">Quillaja saponaria</name>
    <name type="common">Soap bark tree</name>
    <dbReference type="NCBI Taxonomy" id="32244"/>
    <lineage>
        <taxon>Eukaryota</taxon>
        <taxon>Viridiplantae</taxon>
        <taxon>Streptophyta</taxon>
        <taxon>Embryophyta</taxon>
        <taxon>Tracheophyta</taxon>
        <taxon>Spermatophyta</taxon>
        <taxon>Magnoliopsida</taxon>
        <taxon>eudicotyledons</taxon>
        <taxon>Gunneridae</taxon>
        <taxon>Pentapetalae</taxon>
        <taxon>rosids</taxon>
        <taxon>fabids</taxon>
        <taxon>Fabales</taxon>
        <taxon>Quillajaceae</taxon>
        <taxon>Quillaja</taxon>
    </lineage>
</organism>
<proteinExistence type="predicted"/>
<protein>
    <submittedName>
        <fullName evidence="2">Disease resistance protein</fullName>
    </submittedName>
</protein>